<dbReference type="SUPFAM" id="SSF52266">
    <property type="entry name" value="SGNH hydrolase"/>
    <property type="match status" value="1"/>
</dbReference>
<dbReference type="EMBL" id="UXEP01000007">
    <property type="protein sequence ID" value="VDC42189.1"/>
    <property type="molecule type" value="Genomic_DNA"/>
</dbReference>
<evidence type="ECO:0000313" key="2">
    <source>
        <dbReference type="EMBL" id="VDC42189.1"/>
    </source>
</evidence>
<dbReference type="CDD" id="cd01841">
    <property type="entry name" value="NnaC_like"/>
    <property type="match status" value="1"/>
</dbReference>
<keyword evidence="3" id="KW-1185">Reference proteome</keyword>
<protein>
    <submittedName>
        <fullName evidence="2">N-acylneuraminate cytidylyltransferase</fullName>
        <ecNumber evidence="2">2.7.7.43</ecNumber>
    </submittedName>
</protein>
<reference evidence="2 3" key="1">
    <citation type="submission" date="2018-10" db="EMBL/GenBank/DDBJ databases">
        <authorList>
            <consortium name="Molecular Microbiology and Infection Unit (UMMI)"/>
            <person name="Machado M."/>
        </authorList>
    </citation>
    <scope>NUCLEOTIDE SEQUENCE [LARGE SCALE GENOMIC DNA]</scope>
    <source>
        <strain evidence="2">FMV2238.02</strain>
    </source>
</reference>
<evidence type="ECO:0000313" key="3">
    <source>
        <dbReference type="Proteomes" id="UP000280759"/>
    </source>
</evidence>
<name>A0A3P5Y4N6_STRCB</name>
<accession>A0A3P5Y4N6</accession>
<dbReference type="AlphaFoldDB" id="A0A3P5Y4N6"/>
<sequence length="204" mass="23059">MLEIVSEELRCYQEKKLADYRDQNKVTKRGGIVFAGDSLVEFFPLKKAFGVELPLVNRGIAGTDSQWLLTHCEDQITDLEPEKVFLLIGCNDIGLGYDENHIVKTIVELINHIRSHSIYSQIYLLSLLPVSQNPDYQATVKVRTNEVINTINQELSMIPAIEFIDVNACLKDSEGGLSDENTLDGLHLNFQAYDKIAQVIKDYL</sequence>
<dbReference type="EC" id="2.7.7.43" evidence="2"/>
<dbReference type="InterPro" id="IPR013830">
    <property type="entry name" value="SGNH_hydro"/>
</dbReference>
<dbReference type="Gene3D" id="3.40.50.1110">
    <property type="entry name" value="SGNH hydrolase"/>
    <property type="match status" value="1"/>
</dbReference>
<dbReference type="InterPro" id="IPR051532">
    <property type="entry name" value="Ester_Hydrolysis_Enzymes"/>
</dbReference>
<dbReference type="PANTHER" id="PTHR30383:SF5">
    <property type="entry name" value="SGNH HYDROLASE-TYPE ESTERASE DOMAIN-CONTAINING PROTEIN"/>
    <property type="match status" value="1"/>
</dbReference>
<dbReference type="PANTHER" id="PTHR30383">
    <property type="entry name" value="THIOESTERASE 1/PROTEASE 1/LYSOPHOSPHOLIPASE L1"/>
    <property type="match status" value="1"/>
</dbReference>
<evidence type="ECO:0000259" key="1">
    <source>
        <dbReference type="Pfam" id="PF13472"/>
    </source>
</evidence>
<dbReference type="RefSeq" id="WP_125073963.1">
    <property type="nucleotide sequence ID" value="NZ_CP053792.1"/>
</dbReference>
<keyword evidence="2" id="KW-0548">Nucleotidyltransferase</keyword>
<dbReference type="GO" id="GO:0004622">
    <property type="term" value="F:phosphatidylcholine lysophospholipase activity"/>
    <property type="evidence" value="ECO:0007669"/>
    <property type="project" value="TreeGrafter"/>
</dbReference>
<organism evidence="2 3">
    <name type="scientific">Streptococcus canis</name>
    <dbReference type="NCBI Taxonomy" id="1329"/>
    <lineage>
        <taxon>Bacteria</taxon>
        <taxon>Bacillati</taxon>
        <taxon>Bacillota</taxon>
        <taxon>Bacilli</taxon>
        <taxon>Lactobacillales</taxon>
        <taxon>Streptococcaceae</taxon>
        <taxon>Streptococcus</taxon>
    </lineage>
</organism>
<keyword evidence="2" id="KW-0808">Transferase</keyword>
<dbReference type="Proteomes" id="UP000280759">
    <property type="component" value="Unassembled WGS sequence"/>
</dbReference>
<proteinExistence type="predicted"/>
<gene>
    <name evidence="2" type="primary">neuA</name>
    <name evidence="2" type="ORF">FMV2238Y02_06270</name>
</gene>
<dbReference type="GO" id="GO:0008781">
    <property type="term" value="F:N-acylneuraminate cytidylyltransferase activity"/>
    <property type="evidence" value="ECO:0007669"/>
    <property type="project" value="UniProtKB-EC"/>
</dbReference>
<dbReference type="Pfam" id="PF13472">
    <property type="entry name" value="Lipase_GDSL_2"/>
    <property type="match status" value="1"/>
</dbReference>
<dbReference type="InterPro" id="IPR036514">
    <property type="entry name" value="SGNH_hydro_sf"/>
</dbReference>
<feature type="domain" description="SGNH hydrolase-type esterase" evidence="1">
    <location>
        <begin position="53"/>
        <end position="194"/>
    </location>
</feature>